<organism evidence="1 2">
    <name type="scientific">Plakobranchus ocellatus</name>
    <dbReference type="NCBI Taxonomy" id="259542"/>
    <lineage>
        <taxon>Eukaryota</taxon>
        <taxon>Metazoa</taxon>
        <taxon>Spiralia</taxon>
        <taxon>Lophotrochozoa</taxon>
        <taxon>Mollusca</taxon>
        <taxon>Gastropoda</taxon>
        <taxon>Heterobranchia</taxon>
        <taxon>Euthyneura</taxon>
        <taxon>Panpulmonata</taxon>
        <taxon>Sacoglossa</taxon>
        <taxon>Placobranchoidea</taxon>
        <taxon>Plakobranchidae</taxon>
        <taxon>Plakobranchus</taxon>
    </lineage>
</organism>
<name>A0AAV4DSC0_9GAST</name>
<accession>A0AAV4DSC0</accession>
<evidence type="ECO:0000313" key="1">
    <source>
        <dbReference type="EMBL" id="GFO47074.1"/>
    </source>
</evidence>
<dbReference type="EMBL" id="BLXT01008249">
    <property type="protein sequence ID" value="GFO47074.1"/>
    <property type="molecule type" value="Genomic_DNA"/>
</dbReference>
<comment type="caution">
    <text evidence="1">The sequence shown here is derived from an EMBL/GenBank/DDBJ whole genome shotgun (WGS) entry which is preliminary data.</text>
</comment>
<protein>
    <submittedName>
        <fullName evidence="1">Uncharacterized protein</fullName>
    </submittedName>
</protein>
<proteinExistence type="predicted"/>
<dbReference type="AlphaFoldDB" id="A0AAV4DSC0"/>
<keyword evidence="2" id="KW-1185">Reference proteome</keyword>
<reference evidence="1 2" key="1">
    <citation type="journal article" date="2021" name="Elife">
        <title>Chloroplast acquisition without the gene transfer in kleptoplastic sea slugs, Plakobranchus ocellatus.</title>
        <authorList>
            <person name="Maeda T."/>
            <person name="Takahashi S."/>
            <person name="Yoshida T."/>
            <person name="Shimamura S."/>
            <person name="Takaki Y."/>
            <person name="Nagai Y."/>
            <person name="Toyoda A."/>
            <person name="Suzuki Y."/>
            <person name="Arimoto A."/>
            <person name="Ishii H."/>
            <person name="Satoh N."/>
            <person name="Nishiyama T."/>
            <person name="Hasebe M."/>
            <person name="Maruyama T."/>
            <person name="Minagawa J."/>
            <person name="Obokata J."/>
            <person name="Shigenobu S."/>
        </authorList>
    </citation>
    <scope>NUCLEOTIDE SEQUENCE [LARGE SCALE GENOMIC DNA]</scope>
</reference>
<evidence type="ECO:0000313" key="2">
    <source>
        <dbReference type="Proteomes" id="UP000735302"/>
    </source>
</evidence>
<dbReference type="Proteomes" id="UP000735302">
    <property type="component" value="Unassembled WGS sequence"/>
</dbReference>
<gene>
    <name evidence="1" type="ORF">PoB_007357900</name>
</gene>
<sequence length="74" mass="8450">MIYPDSDNLKVAYYIFCAEYADHLNFGTGANPKPCDPQAIEDKCKDYIDKQFESRMMEAIKAKDIMLAKAFACE</sequence>